<keyword evidence="2" id="KW-1185">Reference proteome</keyword>
<organism evidence="1 2">
    <name type="scientific">Lipomyces orientalis</name>
    <dbReference type="NCBI Taxonomy" id="1233043"/>
    <lineage>
        <taxon>Eukaryota</taxon>
        <taxon>Fungi</taxon>
        <taxon>Dikarya</taxon>
        <taxon>Ascomycota</taxon>
        <taxon>Saccharomycotina</taxon>
        <taxon>Lipomycetes</taxon>
        <taxon>Lipomycetales</taxon>
        <taxon>Lipomycetaceae</taxon>
        <taxon>Lipomyces</taxon>
    </lineage>
</organism>
<protein>
    <submittedName>
        <fullName evidence="1">Uncharacterized protein</fullName>
    </submittedName>
</protein>
<dbReference type="Proteomes" id="UP001489719">
    <property type="component" value="Unassembled WGS sequence"/>
</dbReference>
<gene>
    <name evidence="1" type="ORF">V1517DRAFT_319666</name>
</gene>
<comment type="caution">
    <text evidence="1">The sequence shown here is derived from an EMBL/GenBank/DDBJ whole genome shotgun (WGS) entry which is preliminary data.</text>
</comment>
<dbReference type="EMBL" id="MU970058">
    <property type="protein sequence ID" value="KAK9323716.1"/>
    <property type="molecule type" value="Genomic_DNA"/>
</dbReference>
<evidence type="ECO:0000313" key="1">
    <source>
        <dbReference type="EMBL" id="KAK9323716.1"/>
    </source>
</evidence>
<accession>A0ACC3TRU3</accession>
<evidence type="ECO:0000313" key="2">
    <source>
        <dbReference type="Proteomes" id="UP001489719"/>
    </source>
</evidence>
<proteinExistence type="predicted"/>
<name>A0ACC3TRU3_9ASCO</name>
<reference evidence="2" key="1">
    <citation type="journal article" date="2024" name="Front. Bioeng. Biotechnol.">
        <title>Genome-scale model development and genomic sequencing of the oleaginous clade Lipomyces.</title>
        <authorList>
            <person name="Czajka J.J."/>
            <person name="Han Y."/>
            <person name="Kim J."/>
            <person name="Mondo S.J."/>
            <person name="Hofstad B.A."/>
            <person name="Robles A."/>
            <person name="Haridas S."/>
            <person name="Riley R."/>
            <person name="LaButti K."/>
            <person name="Pangilinan J."/>
            <person name="Andreopoulos W."/>
            <person name="Lipzen A."/>
            <person name="Yan J."/>
            <person name="Wang M."/>
            <person name="Ng V."/>
            <person name="Grigoriev I.V."/>
            <person name="Spatafora J.W."/>
            <person name="Magnuson J.K."/>
            <person name="Baker S.E."/>
            <person name="Pomraning K.R."/>
        </authorList>
    </citation>
    <scope>NUCLEOTIDE SEQUENCE [LARGE SCALE GENOMIC DNA]</scope>
    <source>
        <strain evidence="2">CBS 10300</strain>
    </source>
</reference>
<sequence length="56" mass="6290">MILMVVGILAWSIATPVSSLVWMTCMSTFKSILSTKRIIFHRLAIVLLLLARARLC</sequence>